<evidence type="ECO:0000313" key="4">
    <source>
        <dbReference type="Proteomes" id="UP000249005"/>
    </source>
</evidence>
<evidence type="ECO:0000259" key="2">
    <source>
        <dbReference type="Pfam" id="PF05170"/>
    </source>
</evidence>
<protein>
    <submittedName>
        <fullName evidence="3">Putative assembly protein</fullName>
    </submittedName>
</protein>
<evidence type="ECO:0000256" key="1">
    <source>
        <dbReference type="SAM" id="MobiDB-lite"/>
    </source>
</evidence>
<proteinExistence type="predicted"/>
<dbReference type="EMBL" id="LS483470">
    <property type="protein sequence ID" value="SQI39134.1"/>
    <property type="molecule type" value="Genomic_DNA"/>
</dbReference>
<feature type="domain" description="AsmA" evidence="2">
    <location>
        <begin position="194"/>
        <end position="429"/>
    </location>
</feature>
<evidence type="ECO:0000313" key="3">
    <source>
        <dbReference type="EMBL" id="SQI39134.1"/>
    </source>
</evidence>
<dbReference type="PANTHER" id="PTHR30441:SF4">
    <property type="entry name" value="PROTEIN ASMA"/>
    <property type="match status" value="1"/>
</dbReference>
<dbReference type="AlphaFoldDB" id="A0A2X4XR21"/>
<dbReference type="InterPro" id="IPR007844">
    <property type="entry name" value="AsmA"/>
</dbReference>
<dbReference type="Proteomes" id="UP000249005">
    <property type="component" value="Chromosome 1"/>
</dbReference>
<name>A0A2X4XR21_9GAMM</name>
<gene>
    <name evidence="3" type="ORF">NCTC12151_01336</name>
</gene>
<dbReference type="GO" id="GO:0090313">
    <property type="term" value="P:regulation of protein targeting to membrane"/>
    <property type="evidence" value="ECO:0007669"/>
    <property type="project" value="TreeGrafter"/>
</dbReference>
<accession>A0A2X4XR21</accession>
<dbReference type="GO" id="GO:0005886">
    <property type="term" value="C:plasma membrane"/>
    <property type="evidence" value="ECO:0007669"/>
    <property type="project" value="TreeGrafter"/>
</dbReference>
<dbReference type="Pfam" id="PF05170">
    <property type="entry name" value="AsmA"/>
    <property type="match status" value="1"/>
</dbReference>
<dbReference type="InterPro" id="IPR052894">
    <property type="entry name" value="AsmA-related"/>
</dbReference>
<feature type="region of interest" description="Disordered" evidence="1">
    <location>
        <begin position="31"/>
        <end position="59"/>
    </location>
</feature>
<dbReference type="PANTHER" id="PTHR30441">
    <property type="entry name" value="DUF748 DOMAIN-CONTAINING PROTEIN"/>
    <property type="match status" value="1"/>
</dbReference>
<keyword evidence="4" id="KW-1185">Reference proteome</keyword>
<dbReference type="NCBIfam" id="NF008091">
    <property type="entry name" value="PRK10833.1"/>
    <property type="match status" value="1"/>
</dbReference>
<sequence length="537" mass="58708">MRLDVELMPLLSHQLVVKNVTLKGGSIQLLPQTQPQGASSAPIAPPDATQGKGIPENGDSSAKWALELNKVNVSDSILVWQRRENDTVTVRDMNLVLVRTDERTAKVNTSARINRDQRELGFSLEGGLDFTRFPQSLSVNVSKLDYQLQGAGLLPGGVKGEATFEAVYQRAPESVQVSPLSLTVNDSLITADVSATLGDIPHYTLNAKSERLDLDTLLLNPSKGSVEASAQSIETPRPVTSSANGLSDTLDLAFLKDFNATLALTADDLTYRKIPMRNAVIKATNQQGVMTIESASAKAFSGNFSVSGVVDATKAQPTVAIKPQIERIQLGELLKTMDYPQTMTGQLTMQGSFNSVGSELTSLEKGWRGSAHLAVDGARLHGLNIQQLIQQAVTRNNRDVKGMDNYERYTEVQRLVVDTVLNQGQVRVTRMNGASELLTVAGTGVLNLPMQSCDMNLNIRVTKGWGGKSELVNILQNTTVPLRIYGPWSKLNYQLHTDQILRDKLKEQLGQALDKWIDKNKNKQEGKDAKKLLQKLL</sequence>
<organism evidence="3 4">
    <name type="scientific">Leminorella richardii</name>
    <dbReference type="NCBI Taxonomy" id="158841"/>
    <lineage>
        <taxon>Bacteria</taxon>
        <taxon>Pseudomonadati</taxon>
        <taxon>Pseudomonadota</taxon>
        <taxon>Gammaproteobacteria</taxon>
        <taxon>Enterobacterales</taxon>
        <taxon>Budviciaceae</taxon>
        <taxon>Leminorella</taxon>
    </lineage>
</organism>
<reference evidence="3 4" key="1">
    <citation type="submission" date="2018-06" db="EMBL/GenBank/DDBJ databases">
        <authorList>
            <consortium name="Pathogen Informatics"/>
            <person name="Doyle S."/>
        </authorList>
    </citation>
    <scope>NUCLEOTIDE SEQUENCE [LARGE SCALE GENOMIC DNA]</scope>
    <source>
        <strain evidence="3 4">NCTC12151</strain>
    </source>
</reference>
<dbReference type="KEGG" id="lri:NCTC12151_01336"/>